<feature type="repeat" description="TPR" evidence="1">
    <location>
        <begin position="196"/>
        <end position="229"/>
    </location>
</feature>
<dbReference type="InterPro" id="IPR019734">
    <property type="entry name" value="TPR_rpt"/>
</dbReference>
<dbReference type="Gene3D" id="1.25.40.10">
    <property type="entry name" value="Tetratricopeptide repeat domain"/>
    <property type="match status" value="4"/>
</dbReference>
<organism evidence="2 3">
    <name type="scientific">Solemya velesiana gill symbiont</name>
    <dbReference type="NCBI Taxonomy" id="1918948"/>
    <lineage>
        <taxon>Bacteria</taxon>
        <taxon>Pseudomonadati</taxon>
        <taxon>Pseudomonadota</taxon>
        <taxon>Gammaproteobacteria</taxon>
        <taxon>sulfur-oxidizing symbionts</taxon>
    </lineage>
</organism>
<dbReference type="AlphaFoldDB" id="A0A1T2KSV0"/>
<accession>A0A1T2KSV0</accession>
<dbReference type="InterPro" id="IPR027417">
    <property type="entry name" value="P-loop_NTPase"/>
</dbReference>
<evidence type="ECO:0000256" key="1">
    <source>
        <dbReference type="PROSITE-ProRule" id="PRU00339"/>
    </source>
</evidence>
<proteinExistence type="predicted"/>
<dbReference type="SMART" id="SM00028">
    <property type="entry name" value="TPR"/>
    <property type="match status" value="9"/>
</dbReference>
<dbReference type="EMBL" id="MPRJ01000064">
    <property type="protein sequence ID" value="OOZ35949.1"/>
    <property type="molecule type" value="Genomic_DNA"/>
</dbReference>
<feature type="repeat" description="TPR" evidence="1">
    <location>
        <begin position="24"/>
        <end position="57"/>
    </location>
</feature>
<dbReference type="PANTHER" id="PTHR44809">
    <property type="match status" value="1"/>
</dbReference>
<dbReference type="Pfam" id="PF13469">
    <property type="entry name" value="Sulfotransfer_3"/>
    <property type="match status" value="1"/>
</dbReference>
<dbReference type="Pfam" id="PF13181">
    <property type="entry name" value="TPR_8"/>
    <property type="match status" value="1"/>
</dbReference>
<feature type="repeat" description="TPR" evidence="1">
    <location>
        <begin position="230"/>
        <end position="263"/>
    </location>
</feature>
<dbReference type="Gene3D" id="3.40.50.300">
    <property type="entry name" value="P-loop containing nucleotide triphosphate hydrolases"/>
    <property type="match status" value="1"/>
</dbReference>
<evidence type="ECO:0008006" key="4">
    <source>
        <dbReference type="Google" id="ProtNLM"/>
    </source>
</evidence>
<protein>
    <recommendedName>
        <fullName evidence="4">Sulfotransferase</fullName>
    </recommendedName>
</protein>
<dbReference type="InterPro" id="IPR052943">
    <property type="entry name" value="TMTC_O-mannosyl-trnsfr"/>
</dbReference>
<evidence type="ECO:0000313" key="2">
    <source>
        <dbReference type="EMBL" id="OOZ35949.1"/>
    </source>
</evidence>
<dbReference type="PANTHER" id="PTHR44809:SF1">
    <property type="entry name" value="PROTEIN O-MANNOSYL-TRANSFERASE TMTC1"/>
    <property type="match status" value="1"/>
</dbReference>
<dbReference type="SUPFAM" id="SSF48452">
    <property type="entry name" value="TPR-like"/>
    <property type="match status" value="2"/>
</dbReference>
<evidence type="ECO:0000313" key="3">
    <source>
        <dbReference type="Proteomes" id="UP000190896"/>
    </source>
</evidence>
<dbReference type="PROSITE" id="PS50005">
    <property type="entry name" value="TPR"/>
    <property type="match status" value="5"/>
</dbReference>
<dbReference type="Pfam" id="PF13414">
    <property type="entry name" value="TPR_11"/>
    <property type="match status" value="1"/>
</dbReference>
<feature type="repeat" description="TPR" evidence="1">
    <location>
        <begin position="162"/>
        <end position="195"/>
    </location>
</feature>
<name>A0A1T2KSV0_9GAMM</name>
<dbReference type="Pfam" id="PF14559">
    <property type="entry name" value="TPR_19"/>
    <property type="match status" value="1"/>
</dbReference>
<feature type="repeat" description="TPR" evidence="1">
    <location>
        <begin position="58"/>
        <end position="91"/>
    </location>
</feature>
<dbReference type="Pfam" id="PF13432">
    <property type="entry name" value="TPR_16"/>
    <property type="match status" value="1"/>
</dbReference>
<reference evidence="2 3" key="1">
    <citation type="submission" date="2016-11" db="EMBL/GenBank/DDBJ databases">
        <title>Mixed transmission modes and dynamic genome evolution in an obligate animal-bacterial symbiosis.</title>
        <authorList>
            <person name="Russell S.L."/>
            <person name="Corbett-Detig R.B."/>
            <person name="Cavanaugh C.M."/>
        </authorList>
    </citation>
    <scope>NUCLEOTIDE SEQUENCE [LARGE SCALE GENOMIC DNA]</scope>
    <source>
        <strain evidence="2">Se-Cadez</strain>
    </source>
</reference>
<gene>
    <name evidence="2" type="ORF">BOW51_09575</name>
</gene>
<keyword evidence="3" id="KW-1185">Reference proteome</keyword>
<dbReference type="Proteomes" id="UP000190896">
    <property type="component" value="Unassembled WGS sequence"/>
</dbReference>
<keyword evidence="1" id="KW-0802">TPR repeat</keyword>
<dbReference type="InterPro" id="IPR011990">
    <property type="entry name" value="TPR-like_helical_dom_sf"/>
</dbReference>
<dbReference type="SUPFAM" id="SSF52540">
    <property type="entry name" value="P-loop containing nucleoside triphosphate hydrolases"/>
    <property type="match status" value="1"/>
</dbReference>
<sequence length="737" mass="83305">MQAGQWAHAENMLQRLVKQQPKDAITQSNLGLTRFELGDDDEALRHTRRALKLNPKLAEAHNTLGKIYQHQQAWTEALGCYQKAISHSQENHKPYLMVNAGQMMQELGDLEGAEGLYRQVLLKMPGFLPAQSNLAVTLLGLGRRDEARDLLEALVANHPDSAEVYINLGTIRMDEGQQEPAKQCFEKAVRLDKGSALAQANLGYSLFVTGEQEQAVSHFDAALSSEPENVMALAGLGEALLRNGQLQEAEGLIRRAVQLGPNEQAAYRALTMLMKQLHDYEAAEKACRRYVELSQGSPVGYAELAQLYFSMDRYNDARAVYELAEQRLEPNGILYHAWAEFEENTHNLERAGQLLEEAETHWVSEDRSPIAVMKSKMACRHKNFDAALATLDEVDSESVGDKQSLTTYFFQKGYVLDKLEKFDEAFAVYRKAQEIKSDVVGCVFDPVEGQARFNVLKSVFSESNRQRFADLAKQLPALDLTPVFILGFPRAGTSLLEQILGAHAKFAPAGELTHIGDLATREAARIIGSDLPFPECLCDPEKPLLLEHINAMREYYLSRVLRSGVVDEGCSWVTDKMPHNSEQIGLIALLFPESPIIHISRHPLDNCLSAFFSDFTHGHRYTSSLESTAIQYQRVMDQIAHYKETVDMRYFEMRYQDLVDEQEGTVRRLLEFIGTTWDENCMLHHKSKRVVRTASYEQVTQKVYSSSLARHLNYWDEVQRVIPIVQPAIDRFGYSLK</sequence>
<comment type="caution">
    <text evidence="2">The sequence shown here is derived from an EMBL/GenBank/DDBJ whole genome shotgun (WGS) entry which is preliminary data.</text>
</comment>